<reference evidence="1 2" key="1">
    <citation type="journal article" date="2015" name="Sci. Rep.">
        <title>Chromosome-level genome map provides insights into diverse defense mechanisms in the medicinal fungus Ganoderma sinense.</title>
        <authorList>
            <person name="Zhu Y."/>
            <person name="Xu J."/>
            <person name="Sun C."/>
            <person name="Zhou S."/>
            <person name="Xu H."/>
            <person name="Nelson D.R."/>
            <person name="Qian J."/>
            <person name="Song J."/>
            <person name="Luo H."/>
            <person name="Xiang L."/>
            <person name="Li Y."/>
            <person name="Xu Z."/>
            <person name="Ji A."/>
            <person name="Wang L."/>
            <person name="Lu S."/>
            <person name="Hayward A."/>
            <person name="Sun W."/>
            <person name="Li X."/>
            <person name="Schwartz D.C."/>
            <person name="Wang Y."/>
            <person name="Chen S."/>
        </authorList>
    </citation>
    <scope>NUCLEOTIDE SEQUENCE [LARGE SCALE GENOMIC DNA]</scope>
    <source>
        <strain evidence="1 2">ZZ0214-1</strain>
    </source>
</reference>
<evidence type="ECO:0000313" key="2">
    <source>
        <dbReference type="Proteomes" id="UP000230002"/>
    </source>
</evidence>
<comment type="caution">
    <text evidence="1">The sequence shown here is derived from an EMBL/GenBank/DDBJ whole genome shotgun (WGS) entry which is preliminary data.</text>
</comment>
<dbReference type="EMBL" id="AYKW01000008">
    <property type="protein sequence ID" value="PIL33171.1"/>
    <property type="molecule type" value="Genomic_DNA"/>
</dbReference>
<keyword evidence="2" id="KW-1185">Reference proteome</keyword>
<sequence>MNPQAAERASARSTECLRRFHNDESFKAATAKNASPGSLADLALTTAMPSDRRSRVKGGPNAPLMFIRRGAPDVGHQPSTFVMQSKPLGPDWLNSRGLLSWHTVHLWLVFFLFNGHPPRMTVVPTRSRIGLLGCIPMSSPKMLALSSPVPAVLFS</sequence>
<dbReference type="AlphaFoldDB" id="A0A2G8SHE7"/>
<organism evidence="1 2">
    <name type="scientific">Ganoderma sinense ZZ0214-1</name>
    <dbReference type="NCBI Taxonomy" id="1077348"/>
    <lineage>
        <taxon>Eukaryota</taxon>
        <taxon>Fungi</taxon>
        <taxon>Dikarya</taxon>
        <taxon>Basidiomycota</taxon>
        <taxon>Agaricomycotina</taxon>
        <taxon>Agaricomycetes</taxon>
        <taxon>Polyporales</taxon>
        <taxon>Polyporaceae</taxon>
        <taxon>Ganoderma</taxon>
    </lineage>
</organism>
<evidence type="ECO:0000313" key="1">
    <source>
        <dbReference type="EMBL" id="PIL33171.1"/>
    </source>
</evidence>
<dbReference type="Proteomes" id="UP000230002">
    <property type="component" value="Unassembled WGS sequence"/>
</dbReference>
<accession>A0A2G8SHE7</accession>
<proteinExistence type="predicted"/>
<name>A0A2G8SHE7_9APHY</name>
<gene>
    <name evidence="1" type="ORF">GSI_04621</name>
</gene>
<protein>
    <submittedName>
        <fullName evidence="1">Uncharacterized protein</fullName>
    </submittedName>
</protein>